<reference evidence="3 4" key="1">
    <citation type="submission" date="2019-09" db="EMBL/GenBank/DDBJ databases">
        <title>Whole-genome sequence of the purple sulfur bacterium Thiohalocapsa marina DSM 19078.</title>
        <authorList>
            <person name="Kyndt J.A."/>
            <person name="Meyer T.E."/>
        </authorList>
    </citation>
    <scope>NUCLEOTIDE SEQUENCE [LARGE SCALE GENOMIC DNA]</scope>
    <source>
        <strain evidence="3 4">DSM 19078</strain>
    </source>
</reference>
<comment type="caution">
    <text evidence="3">The sequence shown here is derived from an EMBL/GenBank/DDBJ whole genome shotgun (WGS) entry which is preliminary data.</text>
</comment>
<dbReference type="InterPro" id="IPR023346">
    <property type="entry name" value="Lysozyme-like_dom_sf"/>
</dbReference>
<dbReference type="Pfam" id="PF01476">
    <property type="entry name" value="LysM"/>
    <property type="match status" value="1"/>
</dbReference>
<evidence type="ECO:0000313" key="3">
    <source>
        <dbReference type="EMBL" id="KAA6186718.1"/>
    </source>
</evidence>
<proteinExistence type="inferred from homology"/>
<evidence type="ECO:0000313" key="4">
    <source>
        <dbReference type="Proteomes" id="UP000322981"/>
    </source>
</evidence>
<organism evidence="3 4">
    <name type="scientific">Thiohalocapsa marina</name>
    <dbReference type="NCBI Taxonomy" id="424902"/>
    <lineage>
        <taxon>Bacteria</taxon>
        <taxon>Pseudomonadati</taxon>
        <taxon>Pseudomonadota</taxon>
        <taxon>Gammaproteobacteria</taxon>
        <taxon>Chromatiales</taxon>
        <taxon>Chromatiaceae</taxon>
        <taxon>Thiohalocapsa</taxon>
    </lineage>
</organism>
<comment type="similarity">
    <text evidence="1">Belongs to the transglycosylase Slt family.</text>
</comment>
<dbReference type="RefSeq" id="WP_150091009.1">
    <property type="nucleotide sequence ID" value="NZ_JBFUOH010000052.1"/>
</dbReference>
<dbReference type="AlphaFoldDB" id="A0A5M8FP94"/>
<dbReference type="OrthoDB" id="9815002at2"/>
<dbReference type="PANTHER" id="PTHR37423:SF2">
    <property type="entry name" value="MEMBRANE-BOUND LYTIC MUREIN TRANSGLYCOSYLASE C"/>
    <property type="match status" value="1"/>
</dbReference>
<protein>
    <submittedName>
        <fullName evidence="3">Transglycosylase SLT domain-containing protein</fullName>
    </submittedName>
</protein>
<dbReference type="Gene3D" id="1.10.530.10">
    <property type="match status" value="1"/>
</dbReference>
<dbReference type="SUPFAM" id="SSF54106">
    <property type="entry name" value="LysM domain"/>
    <property type="match status" value="1"/>
</dbReference>
<dbReference type="CDD" id="cd00118">
    <property type="entry name" value="LysM"/>
    <property type="match status" value="1"/>
</dbReference>
<dbReference type="PROSITE" id="PS51782">
    <property type="entry name" value="LYSM"/>
    <property type="match status" value="1"/>
</dbReference>
<evidence type="ECO:0000256" key="1">
    <source>
        <dbReference type="ARBA" id="ARBA00007734"/>
    </source>
</evidence>
<dbReference type="InterPro" id="IPR036779">
    <property type="entry name" value="LysM_dom_sf"/>
</dbReference>
<dbReference type="EMBL" id="VWXX01000004">
    <property type="protein sequence ID" value="KAA6186718.1"/>
    <property type="molecule type" value="Genomic_DNA"/>
</dbReference>
<dbReference type="Pfam" id="PF01464">
    <property type="entry name" value="SLT"/>
    <property type="match status" value="1"/>
</dbReference>
<keyword evidence="4" id="KW-1185">Reference proteome</keyword>
<gene>
    <name evidence="3" type="ORF">F2Q65_04945</name>
</gene>
<dbReference type="CDD" id="cd16894">
    <property type="entry name" value="MltD-like"/>
    <property type="match status" value="1"/>
</dbReference>
<dbReference type="Proteomes" id="UP000322981">
    <property type="component" value="Unassembled WGS sequence"/>
</dbReference>
<dbReference type="InterPro" id="IPR008258">
    <property type="entry name" value="Transglycosylase_SLT_dom_1"/>
</dbReference>
<feature type="domain" description="LysM" evidence="2">
    <location>
        <begin position="433"/>
        <end position="478"/>
    </location>
</feature>
<accession>A0A5M8FP94</accession>
<dbReference type="SMART" id="SM00257">
    <property type="entry name" value="LysM"/>
    <property type="match status" value="1"/>
</dbReference>
<dbReference type="InterPro" id="IPR018392">
    <property type="entry name" value="LysM"/>
</dbReference>
<sequence length="481" mass="52783">MHAHRPGRLFGCLLVVALALGLGGCAGNNARLDTFDKGRGYGANDTFPVPDEIRDNVEFWRHVYGVWSRADVAIHDDRYMDIIYEVVRLPEPIQAGYTPAQKALIASRKAHHQGRVQALQQRVRDGRPLDAEDRALLDSFKQAGGVGALAGADERVRSQRGLRERFKRGVEISGRYDAEFREIMSRYGVPEDLAYLPHVESSFQTNARSSVGAGGVWQFMPATGRIYMTVNGTVDERFDPILAADGAARYLSEAHDRLGSWPLAVTSYNHGQGGMAKAKAIHGDDIGAIVERYQGPYFGFASRNFYSEFIAAREVASNAERYFPEGLAYEEPWTHDRLVLRHPMPAHHVASHYGVAGHQLADLNLHWQHRARAGVAQLPAGSTVWLPAGSLKRVASHPSPAAPAVAKAAPAPRKLAIAKSQPAVARSTSSSVRYHVVKPKETLYRVAVQNGLTVSELRKLNAMGPQDTVIRPGQKLKVPTS</sequence>
<dbReference type="SUPFAM" id="SSF53955">
    <property type="entry name" value="Lysozyme-like"/>
    <property type="match status" value="1"/>
</dbReference>
<evidence type="ECO:0000259" key="2">
    <source>
        <dbReference type="PROSITE" id="PS51782"/>
    </source>
</evidence>
<name>A0A5M8FP94_9GAMM</name>
<dbReference type="PROSITE" id="PS51257">
    <property type="entry name" value="PROKAR_LIPOPROTEIN"/>
    <property type="match status" value="1"/>
</dbReference>
<dbReference type="Gene3D" id="3.10.350.10">
    <property type="entry name" value="LysM domain"/>
    <property type="match status" value="1"/>
</dbReference>
<dbReference type="PANTHER" id="PTHR37423">
    <property type="entry name" value="SOLUBLE LYTIC MUREIN TRANSGLYCOSYLASE-RELATED"/>
    <property type="match status" value="1"/>
</dbReference>